<dbReference type="Proteomes" id="UP000680365">
    <property type="component" value="Unassembled WGS sequence"/>
</dbReference>
<reference evidence="7 8" key="1">
    <citation type="journal article" date="2021" name="Nat. Commun.">
        <title>Reductive evolution and unique predatory mode in the CPR bacterium Vampirococcus lugosii.</title>
        <authorList>
            <person name="Moreira D."/>
            <person name="Zivanovic Y."/>
            <person name="Lopez-Archilla A.I."/>
            <person name="Iniesto M."/>
            <person name="Lopez-Garcia P."/>
        </authorList>
    </citation>
    <scope>NUCLEOTIDE SEQUENCE [LARGE SCALE GENOMIC DNA]</scope>
    <source>
        <strain evidence="7">Chiprana</strain>
    </source>
</reference>
<dbReference type="HAMAP" id="MF_00368">
    <property type="entry name" value="Ribosomal_bL12"/>
    <property type="match status" value="1"/>
</dbReference>
<accession>A0ABS5QL16</accession>
<comment type="similarity">
    <text evidence="1 4">Belongs to the bacterial ribosomal protein bL12 family.</text>
</comment>
<dbReference type="InterPro" id="IPR014719">
    <property type="entry name" value="Ribosomal_bL12_C/ClpS-like"/>
</dbReference>
<feature type="domain" description="Large ribosomal subunit protein bL12 C-terminal" evidence="5">
    <location>
        <begin position="60"/>
        <end position="125"/>
    </location>
</feature>
<dbReference type="Pfam" id="PF00542">
    <property type="entry name" value="Ribosomal_L12"/>
    <property type="match status" value="1"/>
</dbReference>
<evidence type="ECO:0000259" key="6">
    <source>
        <dbReference type="Pfam" id="PF16320"/>
    </source>
</evidence>
<dbReference type="CDD" id="cd00387">
    <property type="entry name" value="Ribosomal_L7_L12"/>
    <property type="match status" value="1"/>
</dbReference>
<protein>
    <recommendedName>
        <fullName evidence="4">Large ribosomal subunit protein bL12</fullName>
    </recommendedName>
</protein>
<evidence type="ECO:0000256" key="4">
    <source>
        <dbReference type="HAMAP-Rule" id="MF_00368"/>
    </source>
</evidence>
<dbReference type="NCBIfam" id="TIGR00855">
    <property type="entry name" value="L12"/>
    <property type="match status" value="1"/>
</dbReference>
<dbReference type="Gene3D" id="3.30.1390.10">
    <property type="match status" value="1"/>
</dbReference>
<dbReference type="PANTHER" id="PTHR45987">
    <property type="entry name" value="39S RIBOSOMAL PROTEIN L12"/>
    <property type="match status" value="1"/>
</dbReference>
<evidence type="ECO:0000256" key="1">
    <source>
        <dbReference type="ARBA" id="ARBA00007197"/>
    </source>
</evidence>
<keyword evidence="8" id="KW-1185">Reference proteome</keyword>
<gene>
    <name evidence="4" type="primary">rplL</name>
    <name evidence="7" type="ORF">VAMP_25n216</name>
</gene>
<dbReference type="PANTHER" id="PTHR45987:SF4">
    <property type="entry name" value="LARGE RIBOSOMAL SUBUNIT PROTEIN BL12M"/>
    <property type="match status" value="1"/>
</dbReference>
<dbReference type="InterPro" id="IPR008932">
    <property type="entry name" value="Ribosomal_bL12_oligo"/>
</dbReference>
<feature type="domain" description="Large ribosomal subunit protein bL12 oligomerization" evidence="6">
    <location>
        <begin position="8"/>
        <end position="50"/>
    </location>
</feature>
<name>A0ABS5QL16_9BACT</name>
<dbReference type="InterPro" id="IPR013823">
    <property type="entry name" value="Ribosomal_bL12_C"/>
</dbReference>
<comment type="subunit">
    <text evidence="4">Homodimer. Part of the ribosomal stalk of the 50S ribosomal subunit. Forms a multimeric L10(L12)X complex, where L10 forms an elongated spine to which 2 to 4 L12 dimers bind in a sequential fashion. Binds GTP-bound translation factors.</text>
</comment>
<dbReference type="InterPro" id="IPR036235">
    <property type="entry name" value="Ribosomal_bL12_oligo_N_sf"/>
</dbReference>
<comment type="function">
    <text evidence="4">Forms part of the ribosomal stalk which helps the ribosome interact with GTP-bound translation factors. Is thus essential for accurate translation.</text>
</comment>
<dbReference type="SUPFAM" id="SSF54736">
    <property type="entry name" value="ClpS-like"/>
    <property type="match status" value="1"/>
</dbReference>
<evidence type="ECO:0000313" key="7">
    <source>
        <dbReference type="EMBL" id="MBS8121799.1"/>
    </source>
</evidence>
<organism evidence="7 8">
    <name type="scientific">Candidatus Vampirococcus lugosii</name>
    <dbReference type="NCBI Taxonomy" id="2789015"/>
    <lineage>
        <taxon>Bacteria</taxon>
        <taxon>Candidatus Absconditibacteriota</taxon>
        <taxon>Vampirococcus</taxon>
    </lineage>
</organism>
<sequence>MSISENGQKIIDLLKELTVSELNEVVKALEEEFGVSAAAVAVGGAGGAGDDADEGNDTVAVELSEIGQQKISVIKAIKEALGLGLKEAKEMVEKTPTLVKEGIAVEEAEELKSKLEAAGATVTLK</sequence>
<evidence type="ECO:0000256" key="2">
    <source>
        <dbReference type="ARBA" id="ARBA00022980"/>
    </source>
</evidence>
<dbReference type="InterPro" id="IPR000206">
    <property type="entry name" value="Ribosomal_bL12"/>
</dbReference>
<evidence type="ECO:0000256" key="3">
    <source>
        <dbReference type="ARBA" id="ARBA00023274"/>
    </source>
</evidence>
<dbReference type="GO" id="GO:0005840">
    <property type="term" value="C:ribosome"/>
    <property type="evidence" value="ECO:0007669"/>
    <property type="project" value="UniProtKB-KW"/>
</dbReference>
<dbReference type="RefSeq" id="WP_213348678.1">
    <property type="nucleotide sequence ID" value="NZ_JAEDAM010000016.1"/>
</dbReference>
<evidence type="ECO:0000313" key="8">
    <source>
        <dbReference type="Proteomes" id="UP000680365"/>
    </source>
</evidence>
<proteinExistence type="inferred from homology"/>
<keyword evidence="2 4" id="KW-0689">Ribosomal protein</keyword>
<evidence type="ECO:0000259" key="5">
    <source>
        <dbReference type="Pfam" id="PF00542"/>
    </source>
</evidence>
<dbReference type="SUPFAM" id="SSF48300">
    <property type="entry name" value="Ribosomal protein L7/12, oligomerisation (N-terminal) domain"/>
    <property type="match status" value="1"/>
</dbReference>
<dbReference type="Gene3D" id="1.20.5.710">
    <property type="entry name" value="Single helix bin"/>
    <property type="match status" value="1"/>
</dbReference>
<keyword evidence="3 4" id="KW-0687">Ribonucleoprotein</keyword>
<comment type="caution">
    <text evidence="7">The sequence shown here is derived from an EMBL/GenBank/DDBJ whole genome shotgun (WGS) entry which is preliminary data.</text>
</comment>
<dbReference type="Pfam" id="PF16320">
    <property type="entry name" value="Ribosomal_L12_N"/>
    <property type="match status" value="1"/>
</dbReference>
<dbReference type="EMBL" id="JAEDAM010000016">
    <property type="protein sequence ID" value="MBS8121799.1"/>
    <property type="molecule type" value="Genomic_DNA"/>
</dbReference>